<dbReference type="PANTHER" id="PTHR43272">
    <property type="entry name" value="LONG-CHAIN-FATTY-ACID--COA LIGASE"/>
    <property type="match status" value="1"/>
</dbReference>
<dbReference type="Pfam" id="PF00501">
    <property type="entry name" value="AMP-binding"/>
    <property type="match status" value="1"/>
</dbReference>
<feature type="domain" description="ABC transporter" evidence="6">
    <location>
        <begin position="2"/>
        <end position="240"/>
    </location>
</feature>
<comment type="caution">
    <text evidence="7">The sequence shown here is derived from an EMBL/GenBank/DDBJ whole genome shotgun (WGS) entry which is preliminary data.</text>
</comment>
<evidence type="ECO:0000256" key="3">
    <source>
        <dbReference type="ARBA" id="ARBA00022832"/>
    </source>
</evidence>
<dbReference type="Gene3D" id="3.40.50.300">
    <property type="entry name" value="P-loop containing nucleotide triphosphate hydrolases"/>
    <property type="match status" value="1"/>
</dbReference>
<dbReference type="InterPro" id="IPR000873">
    <property type="entry name" value="AMP-dep_synth/lig_dom"/>
</dbReference>
<dbReference type="SMART" id="SM00382">
    <property type="entry name" value="AAA"/>
    <property type="match status" value="1"/>
</dbReference>
<dbReference type="GO" id="GO:0016887">
    <property type="term" value="F:ATP hydrolysis activity"/>
    <property type="evidence" value="ECO:0007669"/>
    <property type="project" value="InterPro"/>
</dbReference>
<dbReference type="InterPro" id="IPR027417">
    <property type="entry name" value="P-loop_NTPase"/>
</dbReference>
<organism evidence="7 8">
    <name type="scientific">Effrenium voratum</name>
    <dbReference type="NCBI Taxonomy" id="2562239"/>
    <lineage>
        <taxon>Eukaryota</taxon>
        <taxon>Sar</taxon>
        <taxon>Alveolata</taxon>
        <taxon>Dinophyceae</taxon>
        <taxon>Suessiales</taxon>
        <taxon>Symbiodiniaceae</taxon>
        <taxon>Effrenium</taxon>
    </lineage>
</organism>
<dbReference type="PROSITE" id="PS50893">
    <property type="entry name" value="ABC_TRANSPORTER_2"/>
    <property type="match status" value="1"/>
</dbReference>
<dbReference type="SUPFAM" id="SSF52540">
    <property type="entry name" value="P-loop containing nucleoside triphosphate hydrolases"/>
    <property type="match status" value="1"/>
</dbReference>
<dbReference type="PROSITE" id="PS00211">
    <property type="entry name" value="ABC_TRANSPORTER_1"/>
    <property type="match status" value="1"/>
</dbReference>
<reference evidence="7" key="1">
    <citation type="submission" date="2023-08" db="EMBL/GenBank/DDBJ databases">
        <authorList>
            <person name="Chen Y."/>
            <person name="Shah S."/>
            <person name="Dougan E. K."/>
            <person name="Thang M."/>
            <person name="Chan C."/>
        </authorList>
    </citation>
    <scope>NUCLEOTIDE SEQUENCE</scope>
</reference>
<evidence type="ECO:0000313" key="7">
    <source>
        <dbReference type="EMBL" id="CAJ1391312.1"/>
    </source>
</evidence>
<evidence type="ECO:0000259" key="6">
    <source>
        <dbReference type="PROSITE" id="PS50893"/>
    </source>
</evidence>
<dbReference type="AlphaFoldDB" id="A0AA36IP08"/>
<dbReference type="GO" id="GO:0004467">
    <property type="term" value="F:long-chain fatty acid-CoA ligase activity"/>
    <property type="evidence" value="ECO:0007669"/>
    <property type="project" value="TreeGrafter"/>
</dbReference>
<dbReference type="EMBL" id="CAUJNA010002223">
    <property type="protein sequence ID" value="CAJ1391312.1"/>
    <property type="molecule type" value="Genomic_DNA"/>
</dbReference>
<accession>A0AA36IP08</accession>
<keyword evidence="5" id="KW-0443">Lipid metabolism</keyword>
<dbReference type="Proteomes" id="UP001178507">
    <property type="component" value="Unassembled WGS sequence"/>
</dbReference>
<gene>
    <name evidence="7" type="ORF">EVOR1521_LOCUS16576</name>
</gene>
<evidence type="ECO:0000256" key="2">
    <source>
        <dbReference type="ARBA" id="ARBA00022741"/>
    </source>
</evidence>
<evidence type="ECO:0000256" key="5">
    <source>
        <dbReference type="ARBA" id="ARBA00023098"/>
    </source>
</evidence>
<evidence type="ECO:0000313" key="8">
    <source>
        <dbReference type="Proteomes" id="UP001178507"/>
    </source>
</evidence>
<keyword evidence="1" id="KW-0436">Ligase</keyword>
<evidence type="ECO:0000256" key="4">
    <source>
        <dbReference type="ARBA" id="ARBA00022840"/>
    </source>
</evidence>
<dbReference type="SUPFAM" id="SSF56801">
    <property type="entry name" value="Acetyl-CoA synthetase-like"/>
    <property type="match status" value="1"/>
</dbReference>
<dbReference type="InterPro" id="IPR017871">
    <property type="entry name" value="ABC_transporter-like_CS"/>
</dbReference>
<dbReference type="Pfam" id="PF00005">
    <property type="entry name" value="ABC_tran"/>
    <property type="match status" value="1"/>
</dbReference>
<keyword evidence="3" id="KW-0276">Fatty acid metabolism</keyword>
<dbReference type="CDD" id="cd03224">
    <property type="entry name" value="ABC_TM1139_LivF_branched"/>
    <property type="match status" value="1"/>
</dbReference>
<proteinExistence type="predicted"/>
<protein>
    <recommendedName>
        <fullName evidence="6">ABC transporter domain-containing protein</fullName>
    </recommendedName>
</protein>
<dbReference type="GO" id="GO:0016020">
    <property type="term" value="C:membrane"/>
    <property type="evidence" value="ECO:0007669"/>
    <property type="project" value="TreeGrafter"/>
</dbReference>
<dbReference type="GO" id="GO:0005524">
    <property type="term" value="F:ATP binding"/>
    <property type="evidence" value="ECO:0007669"/>
    <property type="project" value="UniProtKB-KW"/>
</dbReference>
<evidence type="ECO:0000256" key="1">
    <source>
        <dbReference type="ARBA" id="ARBA00022598"/>
    </source>
</evidence>
<name>A0AA36IP08_9DINO</name>
<dbReference type="InterPro" id="IPR003593">
    <property type="entry name" value="AAA+_ATPase"/>
</dbReference>
<keyword evidence="8" id="KW-1185">Reference proteome</keyword>
<dbReference type="Gene3D" id="3.40.50.12780">
    <property type="entry name" value="N-terminal domain of ligase-like"/>
    <property type="match status" value="1"/>
</dbReference>
<dbReference type="Pfam" id="PF23562">
    <property type="entry name" value="AMP-binding_C_3"/>
    <property type="match status" value="1"/>
</dbReference>
<keyword evidence="2" id="KW-0547">Nucleotide-binding</keyword>
<dbReference type="GO" id="GO:0005783">
    <property type="term" value="C:endoplasmic reticulum"/>
    <property type="evidence" value="ECO:0007669"/>
    <property type="project" value="TreeGrafter"/>
</dbReference>
<dbReference type="InterPro" id="IPR020845">
    <property type="entry name" value="AMP-binding_CS"/>
</dbReference>
<dbReference type="PROSITE" id="PS00455">
    <property type="entry name" value="AMP_BINDING"/>
    <property type="match status" value="1"/>
</dbReference>
<keyword evidence="4" id="KW-0067">ATP-binding</keyword>
<dbReference type="PANTHER" id="PTHR43272:SF32">
    <property type="entry name" value="AMP-DEPENDENT SYNTHETASE_LIGASE DOMAIN-CONTAINING PROTEIN"/>
    <property type="match status" value="1"/>
</dbReference>
<dbReference type="InterPro" id="IPR003439">
    <property type="entry name" value="ABC_transporter-like_ATP-bd"/>
</dbReference>
<sequence length="868" mass="95723">MLTIENIEVTYHHTLQALRGLSLEVPEGKIVTLLGTNGAGKTTTLKAASNLLQLENGQIGDGRIIFRGQSTKGVPPDKLVQRGMFHVREGRHIFTEMTVDDNLIAASYALDGSSRKPDYDKVYDFFPRLRERRGQIAGYLSGGEQQMLAFGRAMIAQPRLILMDEPSLGLAPKIVEEIFSTIRRLNEEDGASILLVEQNAGVAFQVADYGYIMESGQIVLEGPVAKLKEDPDIRSFYLGVAERGTGRQSFREDEAMRYDVSTFADKGFRPLVAIVSEHARSHPDAVAMRQKRHGIWNEMTWAGLETTMHAMAAALIDLGVGNGTHVGILSENRREWVLAQLGINAAGGTVVGMYPTSPAAEIEHLVNASDTEILFIEDQEQLDKIIELRGKLPRLRKLVIFEPKGTQHETELGLISFDALLEAGHASIADHGAEIDARKASIRPDQTAMMVFTSGSTGLPKAAEISHSNLYVASTQAAKIFAGFSPGTNILSYLPLCHIAEQNMTVINALTGQFVMNFGESLRTITLDLRDVAPQIFFGVPRIWEKMQAGVMVQANTSGRVRRALTMAALASAKKRGDTPRRDWSLAQRLENAFWDVLVYRHIRSYLGLSRCRFAITAAAPISVDLVHFLRGIGVNVREIWGMTETTGAASVQPDWGGSEGRVGFFLPEVQWQIADDGELLVKSGLVFKGYYNNPEATSETITDGWLHTGDVAEAAPDGSISIVDRKKDIMINAAGKNLAPSLIENTMKASPFIKECIVIADRRPYAVALIQLDMDTVRLWAESKGIAYTTFRSLAENADVKALIDREVDKQNQLLARVEQVKKVWLLPKELDHDDGEVTATMKVRRAKIYDFYGTEIEALYDKAPAN</sequence>
<dbReference type="InterPro" id="IPR042099">
    <property type="entry name" value="ANL_N_sf"/>
</dbReference>